<sequence length="279" mass="32190">MISSLFLNEQYSDLQIICEGEVFPAHKNIVCPRSGYFQRACRNFKVFPLSPRSHPINRRNADPKKEASEPVRFKDKDPVLIRKVLEYLYTGTYAPETCEGFPAIEPAPVMSSDSTATSQNSMDLVLDVDNLRDAYFHARLHGEAEYFMIDDLEANTKERFCGSLQASIGWKYLFTEDYDKKEPSDMILDSFETIVREIYSQRANYRALRPSLIQHVLENLPTFRGATFHVLSDELLQEVPGLTFDICQFLLNQDTKKPLAAQVFNQNDYRSTTTRRFLQ</sequence>
<dbReference type="CDD" id="cd18186">
    <property type="entry name" value="BTB_POZ_ZBTB_KLHL-like"/>
    <property type="match status" value="1"/>
</dbReference>
<dbReference type="InterPro" id="IPR000210">
    <property type="entry name" value="BTB/POZ_dom"/>
</dbReference>
<dbReference type="AlphaFoldDB" id="A0A9W9LSM1"/>
<dbReference type="Pfam" id="PF00651">
    <property type="entry name" value="BTB"/>
    <property type="match status" value="1"/>
</dbReference>
<dbReference type="Gene3D" id="3.30.710.10">
    <property type="entry name" value="Potassium Channel Kv1.1, Chain A"/>
    <property type="match status" value="1"/>
</dbReference>
<dbReference type="Proteomes" id="UP001146351">
    <property type="component" value="Unassembled WGS sequence"/>
</dbReference>
<keyword evidence="3" id="KW-1185">Reference proteome</keyword>
<evidence type="ECO:0000313" key="2">
    <source>
        <dbReference type="EMBL" id="KAJ5173348.1"/>
    </source>
</evidence>
<name>A0A9W9LSM1_9EURO</name>
<dbReference type="SUPFAM" id="SSF54695">
    <property type="entry name" value="POZ domain"/>
    <property type="match status" value="1"/>
</dbReference>
<reference evidence="2" key="1">
    <citation type="submission" date="2022-11" db="EMBL/GenBank/DDBJ databases">
        <authorList>
            <person name="Petersen C."/>
        </authorList>
    </citation>
    <scope>NUCLEOTIDE SEQUENCE</scope>
    <source>
        <strain evidence="2">IBT 21917</strain>
    </source>
</reference>
<evidence type="ECO:0000259" key="1">
    <source>
        <dbReference type="PROSITE" id="PS50097"/>
    </source>
</evidence>
<dbReference type="InterPro" id="IPR011333">
    <property type="entry name" value="SKP1/BTB/POZ_sf"/>
</dbReference>
<dbReference type="PANTHER" id="PTHR47843">
    <property type="entry name" value="BTB DOMAIN-CONTAINING PROTEIN-RELATED"/>
    <property type="match status" value="1"/>
</dbReference>
<comment type="caution">
    <text evidence="2">The sequence shown here is derived from an EMBL/GenBank/DDBJ whole genome shotgun (WGS) entry which is preliminary data.</text>
</comment>
<accession>A0A9W9LSM1</accession>
<dbReference type="EMBL" id="JAPQKO010000003">
    <property type="protein sequence ID" value="KAJ5173348.1"/>
    <property type="molecule type" value="Genomic_DNA"/>
</dbReference>
<proteinExistence type="predicted"/>
<protein>
    <recommendedName>
        <fullName evidence="1">BTB domain-containing protein</fullName>
    </recommendedName>
</protein>
<dbReference type="OrthoDB" id="6359816at2759"/>
<dbReference type="PROSITE" id="PS50097">
    <property type="entry name" value="BTB"/>
    <property type="match status" value="1"/>
</dbReference>
<feature type="domain" description="BTB" evidence="1">
    <location>
        <begin position="12"/>
        <end position="97"/>
    </location>
</feature>
<gene>
    <name evidence="2" type="ORF">N7492_005941</name>
</gene>
<reference evidence="2" key="2">
    <citation type="journal article" date="2023" name="IMA Fungus">
        <title>Comparative genomic study of the Penicillium genus elucidates a diverse pangenome and 15 lateral gene transfer events.</title>
        <authorList>
            <person name="Petersen C."/>
            <person name="Sorensen T."/>
            <person name="Nielsen M.R."/>
            <person name="Sondergaard T.E."/>
            <person name="Sorensen J.L."/>
            <person name="Fitzpatrick D.A."/>
            <person name="Frisvad J.C."/>
            <person name="Nielsen K.L."/>
        </authorList>
    </citation>
    <scope>NUCLEOTIDE SEQUENCE</scope>
    <source>
        <strain evidence="2">IBT 21917</strain>
    </source>
</reference>
<dbReference type="PANTHER" id="PTHR47843:SF5">
    <property type="entry name" value="BTB_POZ DOMAIN PROTEIN"/>
    <property type="match status" value="1"/>
</dbReference>
<evidence type="ECO:0000313" key="3">
    <source>
        <dbReference type="Proteomes" id="UP001146351"/>
    </source>
</evidence>
<organism evidence="2 3">
    <name type="scientific">Penicillium capsulatum</name>
    <dbReference type="NCBI Taxonomy" id="69766"/>
    <lineage>
        <taxon>Eukaryota</taxon>
        <taxon>Fungi</taxon>
        <taxon>Dikarya</taxon>
        <taxon>Ascomycota</taxon>
        <taxon>Pezizomycotina</taxon>
        <taxon>Eurotiomycetes</taxon>
        <taxon>Eurotiomycetidae</taxon>
        <taxon>Eurotiales</taxon>
        <taxon>Aspergillaceae</taxon>
        <taxon>Penicillium</taxon>
    </lineage>
</organism>